<evidence type="ECO:0000259" key="14">
    <source>
        <dbReference type="PROSITE" id="PS50089"/>
    </source>
</evidence>
<evidence type="ECO:0000256" key="9">
    <source>
        <dbReference type="ARBA" id="ARBA00022833"/>
    </source>
</evidence>
<dbReference type="Pfam" id="PF13920">
    <property type="entry name" value="zf-C3HC4_3"/>
    <property type="match status" value="1"/>
</dbReference>
<dbReference type="InterPro" id="IPR058981">
    <property type="entry name" value="MGRN1/RNF157-like_N"/>
</dbReference>
<keyword evidence="4" id="KW-0808">Transferase</keyword>
<gene>
    <name evidence="15" type="primary">BnaAnng24180D</name>
    <name evidence="15" type="ORF">GSBRNA2T00062877001</name>
</gene>
<evidence type="ECO:0000256" key="1">
    <source>
        <dbReference type="ARBA" id="ARBA00000900"/>
    </source>
</evidence>
<dbReference type="PANTHER" id="PTHR22996:SF9">
    <property type="entry name" value="E3 UBIQUITIN-PROTEIN LIGASE LUL2-RELATED"/>
    <property type="match status" value="1"/>
</dbReference>
<evidence type="ECO:0000313" key="16">
    <source>
        <dbReference type="Proteomes" id="UP000028999"/>
    </source>
</evidence>
<dbReference type="PROSITE" id="PS50089">
    <property type="entry name" value="ZF_RING_2"/>
    <property type="match status" value="1"/>
</dbReference>
<evidence type="ECO:0000256" key="12">
    <source>
        <dbReference type="PROSITE-ProRule" id="PRU00175"/>
    </source>
</evidence>
<dbReference type="InterPro" id="IPR013083">
    <property type="entry name" value="Znf_RING/FYVE/PHD"/>
</dbReference>
<dbReference type="GO" id="GO:0008270">
    <property type="term" value="F:zinc ion binding"/>
    <property type="evidence" value="ECO:0007669"/>
    <property type="project" value="UniProtKB-KW"/>
</dbReference>
<dbReference type="Gramene" id="CDY67386">
    <property type="protein sequence ID" value="CDY67386"/>
    <property type="gene ID" value="GSBRNA2T00062877001"/>
</dbReference>
<keyword evidence="9" id="KW-0862">Zinc</keyword>
<feature type="region of interest" description="Disordered" evidence="13">
    <location>
        <begin position="1"/>
        <end position="22"/>
    </location>
</feature>
<keyword evidence="5" id="KW-0519">Myristate</keyword>
<dbReference type="SMART" id="SM00184">
    <property type="entry name" value="RING"/>
    <property type="match status" value="1"/>
</dbReference>
<evidence type="ECO:0000256" key="6">
    <source>
        <dbReference type="ARBA" id="ARBA00022723"/>
    </source>
</evidence>
<evidence type="ECO:0000256" key="11">
    <source>
        <dbReference type="ARBA" id="ARBA00025721"/>
    </source>
</evidence>
<dbReference type="SUPFAM" id="SSF57850">
    <property type="entry name" value="RING/U-box"/>
    <property type="match status" value="1"/>
</dbReference>
<dbReference type="InterPro" id="IPR045195">
    <property type="entry name" value="LOG2-like_mRING_C3HC5"/>
</dbReference>
<proteinExistence type="inferred from homology"/>
<dbReference type="Pfam" id="PF26192">
    <property type="entry name" value="RNF157-like_N"/>
    <property type="match status" value="1"/>
</dbReference>
<feature type="compositionally biased region" description="Pro residues" evidence="13">
    <location>
        <begin position="13"/>
        <end position="22"/>
    </location>
</feature>
<protein>
    <recommendedName>
        <fullName evidence="3">RING-type E3 ubiquitin transferase</fullName>
        <ecNumber evidence="3">2.3.2.27</ecNumber>
    </recommendedName>
</protein>
<feature type="domain" description="RING-type" evidence="14">
    <location>
        <begin position="232"/>
        <end position="271"/>
    </location>
</feature>
<name>A0A078JNU4_BRANA</name>
<evidence type="ECO:0000313" key="15">
    <source>
        <dbReference type="EMBL" id="CDY67386.1"/>
    </source>
</evidence>
<evidence type="ECO:0000256" key="5">
    <source>
        <dbReference type="ARBA" id="ARBA00022707"/>
    </source>
</evidence>
<comment type="similarity">
    <text evidence="11">Belongs to the RING-type zinc finger family. LOG2 subfamily.</text>
</comment>
<dbReference type="PANTHER" id="PTHR22996">
    <property type="entry name" value="MAHOGUNIN"/>
    <property type="match status" value="1"/>
</dbReference>
<dbReference type="GO" id="GO:0016567">
    <property type="term" value="P:protein ubiquitination"/>
    <property type="evidence" value="ECO:0000318"/>
    <property type="project" value="GO_Central"/>
</dbReference>
<keyword evidence="6" id="KW-0479">Metal-binding</keyword>
<dbReference type="EMBL" id="LK036053">
    <property type="protein sequence ID" value="CDY67386.1"/>
    <property type="molecule type" value="Genomic_DNA"/>
</dbReference>
<comment type="catalytic activity">
    <reaction evidence="1">
        <text>S-ubiquitinyl-[E2 ubiquitin-conjugating enzyme]-L-cysteine + [acceptor protein]-L-lysine = [E2 ubiquitin-conjugating enzyme]-L-cysteine + N(6)-ubiquitinyl-[acceptor protein]-L-lysine.</text>
        <dbReference type="EC" id="2.3.2.27"/>
    </reaction>
</comment>
<dbReference type="PaxDb" id="3708-A0A078JNU4"/>
<dbReference type="InterPro" id="IPR045194">
    <property type="entry name" value="MGRN1/RNF157-like"/>
</dbReference>
<dbReference type="CDD" id="cd16789">
    <property type="entry name" value="mRING-HC-C3HC5_MGRN1-like"/>
    <property type="match status" value="1"/>
</dbReference>
<keyword evidence="8" id="KW-0833">Ubl conjugation pathway</keyword>
<dbReference type="GO" id="GO:0061630">
    <property type="term" value="F:ubiquitin protein ligase activity"/>
    <property type="evidence" value="ECO:0000318"/>
    <property type="project" value="GO_Central"/>
</dbReference>
<reference evidence="15 16" key="1">
    <citation type="journal article" date="2014" name="Science">
        <title>Plant genetics. Early allopolyploid evolution in the post-Neolithic Brassica napus oilseed genome.</title>
        <authorList>
            <person name="Chalhoub B."/>
            <person name="Denoeud F."/>
            <person name="Liu S."/>
            <person name="Parkin I.A."/>
            <person name="Tang H."/>
            <person name="Wang X."/>
            <person name="Chiquet J."/>
            <person name="Belcram H."/>
            <person name="Tong C."/>
            <person name="Samans B."/>
            <person name="Correa M."/>
            <person name="Da Silva C."/>
            <person name="Just J."/>
            <person name="Falentin C."/>
            <person name="Koh C.S."/>
            <person name="Le Clainche I."/>
            <person name="Bernard M."/>
            <person name="Bento P."/>
            <person name="Noel B."/>
            <person name="Labadie K."/>
            <person name="Alberti A."/>
            <person name="Charles M."/>
            <person name="Arnaud D."/>
            <person name="Guo H."/>
            <person name="Daviaud C."/>
            <person name="Alamery S."/>
            <person name="Jabbari K."/>
            <person name="Zhao M."/>
            <person name="Edger P.P."/>
            <person name="Chelaifa H."/>
            <person name="Tack D."/>
            <person name="Lassalle G."/>
            <person name="Mestiri I."/>
            <person name="Schnel N."/>
            <person name="Le Paslier M.C."/>
            <person name="Fan G."/>
            <person name="Renault V."/>
            <person name="Bayer P.E."/>
            <person name="Golicz A.A."/>
            <person name="Manoli S."/>
            <person name="Lee T.H."/>
            <person name="Thi V.H."/>
            <person name="Chalabi S."/>
            <person name="Hu Q."/>
            <person name="Fan C."/>
            <person name="Tollenaere R."/>
            <person name="Lu Y."/>
            <person name="Battail C."/>
            <person name="Shen J."/>
            <person name="Sidebottom C.H."/>
            <person name="Wang X."/>
            <person name="Canaguier A."/>
            <person name="Chauveau A."/>
            <person name="Berard A."/>
            <person name="Deniot G."/>
            <person name="Guan M."/>
            <person name="Liu Z."/>
            <person name="Sun F."/>
            <person name="Lim Y.P."/>
            <person name="Lyons E."/>
            <person name="Town C.D."/>
            <person name="Bancroft I."/>
            <person name="Wang X."/>
            <person name="Meng J."/>
            <person name="Ma J."/>
            <person name="Pires J.C."/>
            <person name="King G.J."/>
            <person name="Brunel D."/>
            <person name="Delourme R."/>
            <person name="Renard M."/>
            <person name="Aury J.M."/>
            <person name="Adams K.L."/>
            <person name="Batley J."/>
            <person name="Snowdon R.J."/>
            <person name="Tost J."/>
            <person name="Edwards D."/>
            <person name="Zhou Y."/>
            <person name="Hua W."/>
            <person name="Sharpe A.G."/>
            <person name="Paterson A.H."/>
            <person name="Guan C."/>
            <person name="Wincker P."/>
        </authorList>
    </citation>
    <scope>NUCLEOTIDE SEQUENCE [LARGE SCALE GENOMIC DNA]</scope>
    <source>
        <strain evidence="16">cv. Darmor-bzh</strain>
    </source>
</reference>
<evidence type="ECO:0000256" key="4">
    <source>
        <dbReference type="ARBA" id="ARBA00022679"/>
    </source>
</evidence>
<keyword evidence="7 12" id="KW-0863">Zinc-finger</keyword>
<comment type="pathway">
    <text evidence="2">Protein modification; protein ubiquitination.</text>
</comment>
<evidence type="ECO:0000256" key="13">
    <source>
        <dbReference type="SAM" id="MobiDB-lite"/>
    </source>
</evidence>
<evidence type="ECO:0000256" key="7">
    <source>
        <dbReference type="ARBA" id="ARBA00022771"/>
    </source>
</evidence>
<dbReference type="AlphaFoldDB" id="A0A078JNU4"/>
<keyword evidence="16" id="KW-1185">Reference proteome</keyword>
<dbReference type="STRING" id="3708.A0A078JNU4"/>
<dbReference type="KEGG" id="bna:106352828"/>
<dbReference type="OrthoDB" id="1711136at2759"/>
<organism evidence="15 16">
    <name type="scientific">Brassica napus</name>
    <name type="common">Rape</name>
    <dbReference type="NCBI Taxonomy" id="3708"/>
    <lineage>
        <taxon>Eukaryota</taxon>
        <taxon>Viridiplantae</taxon>
        <taxon>Streptophyta</taxon>
        <taxon>Embryophyta</taxon>
        <taxon>Tracheophyta</taxon>
        <taxon>Spermatophyta</taxon>
        <taxon>Magnoliopsida</taxon>
        <taxon>eudicotyledons</taxon>
        <taxon>Gunneridae</taxon>
        <taxon>Pentapetalae</taxon>
        <taxon>rosids</taxon>
        <taxon>malvids</taxon>
        <taxon>Brassicales</taxon>
        <taxon>Brassicaceae</taxon>
        <taxon>Brassiceae</taxon>
        <taxon>Brassica</taxon>
    </lineage>
</organism>
<dbReference type="EC" id="2.3.2.27" evidence="3"/>
<accession>A0A078JNU4</accession>
<evidence type="ECO:0000256" key="3">
    <source>
        <dbReference type="ARBA" id="ARBA00012483"/>
    </source>
</evidence>
<dbReference type="Gene3D" id="3.30.40.10">
    <property type="entry name" value="Zinc/RING finger domain, C3HC4 (zinc finger)"/>
    <property type="match status" value="1"/>
</dbReference>
<evidence type="ECO:0000256" key="10">
    <source>
        <dbReference type="ARBA" id="ARBA00023288"/>
    </source>
</evidence>
<keyword evidence="10" id="KW-0449">Lipoprotein</keyword>
<dbReference type="FunFam" id="3.30.40.10:FF:000115">
    <property type="entry name" value="probable E3 ubiquitin-protein ligase LOG2"/>
    <property type="match status" value="1"/>
</dbReference>
<sequence>MGNVTGGIRRDPPPYTNPNHPPPLQYHQYYQGYYPYHNPQGATRAPYPQVAYVEHQEAVTIKNDVNLNKDTLRFEPDESNPGKFLLSFTFDANVPGSITVMFFAKEGKDCDLIATKADLFPSTTVSFPKGLGQKFKQPCGTGIELSALSEAELVEANESDVYHVAVKAEGKTPNRQITHAVLEKEKGEYKAKVVKQVLWVNGSKYVLKEIYGIGNTADGSGGEDETESGKECVICLTEPRDTTVLPCRHMCMCSGCAKLLRFQTNLCPICRQPVNRLLEITVNTNVSNN</sequence>
<evidence type="ECO:0000256" key="8">
    <source>
        <dbReference type="ARBA" id="ARBA00022786"/>
    </source>
</evidence>
<evidence type="ECO:0000256" key="2">
    <source>
        <dbReference type="ARBA" id="ARBA00004906"/>
    </source>
</evidence>
<dbReference type="InterPro" id="IPR001841">
    <property type="entry name" value="Znf_RING"/>
</dbReference>
<dbReference type="Proteomes" id="UP000028999">
    <property type="component" value="Unassembled WGS sequence"/>
</dbReference>
<dbReference type="OMA" id="NERGKEC"/>